<dbReference type="SUPFAM" id="SSF56935">
    <property type="entry name" value="Porins"/>
    <property type="match status" value="1"/>
</dbReference>
<evidence type="ECO:0000256" key="6">
    <source>
        <dbReference type="ARBA" id="ARBA00023136"/>
    </source>
</evidence>
<dbReference type="InterPro" id="IPR005017">
    <property type="entry name" value="OMPP1/FadL/TodX"/>
</dbReference>
<comment type="caution">
    <text evidence="8">The sequence shown here is derived from an EMBL/GenBank/DDBJ whole genome shotgun (WGS) entry which is preliminary data.</text>
</comment>
<dbReference type="AlphaFoldDB" id="A0A7V6DNJ2"/>
<evidence type="ECO:0000256" key="3">
    <source>
        <dbReference type="ARBA" id="ARBA00022452"/>
    </source>
</evidence>
<evidence type="ECO:0000256" key="2">
    <source>
        <dbReference type="ARBA" id="ARBA00008163"/>
    </source>
</evidence>
<evidence type="ECO:0000256" key="7">
    <source>
        <dbReference type="ARBA" id="ARBA00023237"/>
    </source>
</evidence>
<name>A0A7V6DNJ2_9BACT</name>
<dbReference type="EMBL" id="DTGR01000019">
    <property type="protein sequence ID" value="HHS28238.1"/>
    <property type="molecule type" value="Genomic_DNA"/>
</dbReference>
<evidence type="ECO:0000256" key="4">
    <source>
        <dbReference type="ARBA" id="ARBA00022692"/>
    </source>
</evidence>
<dbReference type="PANTHER" id="PTHR35093:SF8">
    <property type="entry name" value="OUTER MEMBRANE PROTEIN NMB0088-RELATED"/>
    <property type="match status" value="1"/>
</dbReference>
<organism evidence="8">
    <name type="scientific">Desulfobacca acetoxidans</name>
    <dbReference type="NCBI Taxonomy" id="60893"/>
    <lineage>
        <taxon>Bacteria</taxon>
        <taxon>Pseudomonadati</taxon>
        <taxon>Thermodesulfobacteriota</taxon>
        <taxon>Desulfobaccia</taxon>
        <taxon>Desulfobaccales</taxon>
        <taxon>Desulfobaccaceae</taxon>
        <taxon>Desulfobacca</taxon>
    </lineage>
</organism>
<accession>A0A7V6DNJ2</accession>
<proteinExistence type="inferred from homology"/>
<dbReference type="GO" id="GO:0015483">
    <property type="term" value="F:long-chain fatty acid transporting porin activity"/>
    <property type="evidence" value="ECO:0007669"/>
    <property type="project" value="TreeGrafter"/>
</dbReference>
<evidence type="ECO:0000256" key="5">
    <source>
        <dbReference type="ARBA" id="ARBA00022729"/>
    </source>
</evidence>
<keyword evidence="4" id="KW-0812">Transmembrane</keyword>
<dbReference type="Pfam" id="PF03349">
    <property type="entry name" value="Toluene_X"/>
    <property type="match status" value="1"/>
</dbReference>
<gene>
    <name evidence="8" type="ORF">ENV52_00850</name>
</gene>
<dbReference type="Gene3D" id="2.40.160.60">
    <property type="entry name" value="Outer membrane protein transport protein (OMPP1/FadL/TodX)"/>
    <property type="match status" value="1"/>
</dbReference>
<keyword evidence="3" id="KW-1134">Transmembrane beta strand</keyword>
<evidence type="ECO:0000256" key="1">
    <source>
        <dbReference type="ARBA" id="ARBA00004571"/>
    </source>
</evidence>
<keyword evidence="6" id="KW-0472">Membrane</keyword>
<comment type="subcellular location">
    <subcellularLocation>
        <location evidence="1">Cell outer membrane</location>
        <topology evidence="1">Multi-pass membrane protein</topology>
    </subcellularLocation>
</comment>
<dbReference type="PANTHER" id="PTHR35093">
    <property type="entry name" value="OUTER MEMBRANE PROTEIN NMB0088-RELATED"/>
    <property type="match status" value="1"/>
</dbReference>
<comment type="similarity">
    <text evidence="2">Belongs to the OmpP1/FadL family.</text>
</comment>
<evidence type="ECO:0008006" key="9">
    <source>
        <dbReference type="Google" id="ProtNLM"/>
    </source>
</evidence>
<keyword evidence="5" id="KW-0732">Signal</keyword>
<sequence length="447" mass="49714">MAENRFTYVIRCPLKGVCHGKEGGRFVMRKTIIPAVVVLALVSSWPTLSEGAGFALIQQGTAAMAQGNAFVAEADDPSAIYYNPAGLNQLKKPQLYVATFLNRPDRQFHGSDGDFSVTRPRFYESASFFLVFPANDRVALGLGYFSPFGMGTDWPASWTGRYITTYSRLKTYNVNPVISLKLMDNLSVAAGVDLLWSDVRLRRNTPLLPLVDGKSDLSGVGNGIGANFGLLYEPLQGVKFGLSYRSQVFVHHSGELQLSVPAFVRGVPRNVDGSADIVYPPSLTFGVCVNRFSPFTFDFDATWTGWSTYDGLELKLSRFVPLSGYPLNSIFFEKNWHDVWALRFGANWQMKDNIKLRAGYTFDMTPVPNSTLEPQVPDSNRHVFAVGGDLKIKRLTLGIAYNFILNEPRFKDNTFTINGLPLPNEFQVNGKYQSTTHTLGLSSRLEF</sequence>
<reference evidence="8" key="1">
    <citation type="journal article" date="2020" name="mSystems">
        <title>Genome- and Community-Level Interaction Insights into Carbon Utilization and Element Cycling Functions of Hydrothermarchaeota in Hydrothermal Sediment.</title>
        <authorList>
            <person name="Zhou Z."/>
            <person name="Liu Y."/>
            <person name="Xu W."/>
            <person name="Pan J."/>
            <person name="Luo Z.H."/>
            <person name="Li M."/>
        </authorList>
    </citation>
    <scope>NUCLEOTIDE SEQUENCE [LARGE SCALE GENOMIC DNA]</scope>
    <source>
        <strain evidence="8">SpSt-767</strain>
    </source>
</reference>
<evidence type="ECO:0000313" key="8">
    <source>
        <dbReference type="EMBL" id="HHS28238.1"/>
    </source>
</evidence>
<dbReference type="GO" id="GO:0009279">
    <property type="term" value="C:cell outer membrane"/>
    <property type="evidence" value="ECO:0007669"/>
    <property type="project" value="UniProtKB-SubCell"/>
</dbReference>
<keyword evidence="7" id="KW-0998">Cell outer membrane</keyword>
<protein>
    <recommendedName>
        <fullName evidence="9">Membrane protein involved in aromatic hydrocarbon degradation</fullName>
    </recommendedName>
</protein>